<dbReference type="AlphaFoldDB" id="Q7U464"/>
<dbReference type="InterPro" id="IPR041518">
    <property type="entry name" value="Bac_GH3_C"/>
</dbReference>
<dbReference type="SMR" id="Q7U464"/>
<evidence type="ECO:0000256" key="1">
    <source>
        <dbReference type="ARBA" id="ARBA00001231"/>
    </source>
</evidence>
<dbReference type="PANTHER" id="PTHR30480:SF13">
    <property type="entry name" value="BETA-HEXOSAMINIDASE"/>
    <property type="match status" value="1"/>
</dbReference>
<keyword evidence="9" id="KW-1185">Reference proteome</keyword>
<evidence type="ECO:0000256" key="2">
    <source>
        <dbReference type="ARBA" id="ARBA00005336"/>
    </source>
</evidence>
<dbReference type="Pfam" id="PF00933">
    <property type="entry name" value="Glyco_hydro_3"/>
    <property type="match status" value="1"/>
</dbReference>
<evidence type="ECO:0000256" key="4">
    <source>
        <dbReference type="ARBA" id="ARBA00022801"/>
    </source>
</evidence>
<organism evidence="8 9">
    <name type="scientific">Parasynechococcus marenigrum (strain WH8102)</name>
    <dbReference type="NCBI Taxonomy" id="84588"/>
    <lineage>
        <taxon>Bacteria</taxon>
        <taxon>Bacillati</taxon>
        <taxon>Cyanobacteriota</taxon>
        <taxon>Cyanophyceae</taxon>
        <taxon>Synechococcales</taxon>
        <taxon>Prochlorococcaceae</taxon>
        <taxon>Parasynechococcus</taxon>
        <taxon>Parasynechococcus marenigrum</taxon>
    </lineage>
</organism>
<name>Q7U464_PARMW</name>
<dbReference type="eggNOG" id="COG1472">
    <property type="taxonomic scope" value="Bacteria"/>
</dbReference>
<dbReference type="GO" id="GO:0005975">
    <property type="term" value="P:carbohydrate metabolic process"/>
    <property type="evidence" value="ECO:0007669"/>
    <property type="project" value="InterPro"/>
</dbReference>
<dbReference type="Gene3D" id="3.20.20.300">
    <property type="entry name" value="Glycoside hydrolase, family 3, N-terminal domain"/>
    <property type="match status" value="1"/>
</dbReference>
<dbReference type="InterPro" id="IPR036962">
    <property type="entry name" value="Glyco_hydro_3_N_sf"/>
</dbReference>
<evidence type="ECO:0000313" key="9">
    <source>
        <dbReference type="Proteomes" id="UP000001422"/>
    </source>
</evidence>
<evidence type="ECO:0000256" key="5">
    <source>
        <dbReference type="ARBA" id="ARBA00023295"/>
    </source>
</evidence>
<keyword evidence="5 8" id="KW-0326">Glycosidase</keyword>
<keyword evidence="4 8" id="KW-0378">Hydrolase</keyword>
<dbReference type="EMBL" id="BX569695">
    <property type="protein sequence ID" value="CAE08723.1"/>
    <property type="molecule type" value="Genomic_DNA"/>
</dbReference>
<sequence length="533" mass="57498">MSCQPSDPLQRQVAELLVVRASGHLDDQHRRYPQWELSNGDLQRLLNAGVGGVILLGGSAVELQQRTRKLQSWSDQQLLLCADVEEGVGQRFDGASWLVPPLALGRLHQIDPEQAITLAERYGYCTADQARRCGLNWVLGPVCDVNNNPANPVINVRAWGEEPTTAGALAAAFQRGLARGGVLGCAKHFPGHGDTASDSHLNLPVLPHSRERLEQVEFPPFRAAIAAGVDSVMTAHLLLPQLDPQQPATLSSVVLSDLLRGALGFNGLVVTDALVMEAITARHGPADAAVLAFEAGADLILMPADADAAISGISQAIAQGRIPIQRLHAALRRRREALARVQPSSPGLPLPTPAERELEQRLVTASLEQSFTAPIPPGEGINLIRIDAAWPCPALNGAAPALHLPQQHGFRSVVIHGQGVSPWQDDPEAPLALERLGDGPVLLQLFLRGNPFRGERDRQEPWRAAVQQLQRLDRLAGLIVYGSPYLWSELRSVLAPSIAAAFSPGQMPEAQRQLLSSLLQHPSDSLQSRDFTD</sequence>
<dbReference type="GO" id="GO:0009254">
    <property type="term" value="P:peptidoglycan turnover"/>
    <property type="evidence" value="ECO:0007669"/>
    <property type="project" value="TreeGrafter"/>
</dbReference>
<comment type="similarity">
    <text evidence="2">Belongs to the glycosyl hydrolase 3 family.</text>
</comment>
<dbReference type="HOGENOM" id="CLU_008392_5_4_3"/>
<evidence type="ECO:0000256" key="3">
    <source>
        <dbReference type="ARBA" id="ARBA00012663"/>
    </source>
</evidence>
<dbReference type="RefSeq" id="WP_011129064.1">
    <property type="nucleotide sequence ID" value="NC_005070.1"/>
</dbReference>
<reference evidence="8 9" key="1">
    <citation type="journal article" date="2003" name="Nature">
        <title>The genome of a motile marine Synechococcus.</title>
        <authorList>
            <person name="Palenik B."/>
            <person name="Brahamsha B."/>
            <person name="Larimer F."/>
            <person name="Land M."/>
            <person name="Hauser L."/>
            <person name="Chain P."/>
            <person name="Lamerdin J."/>
            <person name="Regala W."/>
            <person name="Allen E.A."/>
            <person name="McCarren J."/>
            <person name="Paulsen I."/>
            <person name="Dufresne A."/>
            <person name="Partensky F."/>
            <person name="Webb E."/>
            <person name="Waterbury J."/>
        </authorList>
    </citation>
    <scope>NUCLEOTIDE SEQUENCE [LARGE SCALE GENOMIC DNA]</scope>
    <source>
        <strain evidence="8 9">WH8102</strain>
    </source>
</reference>
<dbReference type="KEGG" id="syw:SYNW2208"/>
<dbReference type="CAZy" id="GH3">
    <property type="family name" value="Glycoside Hydrolase Family 3"/>
</dbReference>
<accession>Q7U464</accession>
<dbReference type="GO" id="GO:0004563">
    <property type="term" value="F:beta-N-acetylhexosaminidase activity"/>
    <property type="evidence" value="ECO:0007669"/>
    <property type="project" value="UniProtKB-EC"/>
</dbReference>
<dbReference type="Pfam" id="PF18034">
    <property type="entry name" value="Bac_GH3_C"/>
    <property type="match status" value="1"/>
</dbReference>
<feature type="domain" description="Glycoside hydrolase family 3 N-terminal" evidence="6">
    <location>
        <begin position="12"/>
        <end position="333"/>
    </location>
</feature>
<dbReference type="Proteomes" id="UP000001422">
    <property type="component" value="Chromosome"/>
</dbReference>
<feature type="domain" description="Bacterial Glycosyl hydrolase family 3 C-terminal" evidence="7">
    <location>
        <begin position="379"/>
        <end position="520"/>
    </location>
</feature>
<evidence type="ECO:0000313" key="8">
    <source>
        <dbReference type="EMBL" id="CAE08723.1"/>
    </source>
</evidence>
<evidence type="ECO:0000259" key="6">
    <source>
        <dbReference type="Pfam" id="PF00933"/>
    </source>
</evidence>
<dbReference type="STRING" id="84588.SYNW2208"/>
<protein>
    <recommendedName>
        <fullName evidence="3">beta-N-acetylhexosaminidase</fullName>
        <ecNumber evidence="3">3.2.1.52</ecNumber>
    </recommendedName>
</protein>
<dbReference type="InterPro" id="IPR050226">
    <property type="entry name" value="NagZ_Beta-hexosaminidase"/>
</dbReference>
<proteinExistence type="inferred from homology"/>
<comment type="catalytic activity">
    <reaction evidence="1">
        <text>Hydrolysis of terminal non-reducing N-acetyl-D-hexosamine residues in N-acetyl-beta-D-hexosaminides.</text>
        <dbReference type="EC" id="3.2.1.52"/>
    </reaction>
</comment>
<evidence type="ECO:0000259" key="7">
    <source>
        <dbReference type="Pfam" id="PF18034"/>
    </source>
</evidence>
<dbReference type="EC" id="3.2.1.52" evidence="3"/>
<dbReference type="SUPFAM" id="SSF51445">
    <property type="entry name" value="(Trans)glycosidases"/>
    <property type="match status" value="1"/>
</dbReference>
<dbReference type="InterPro" id="IPR001764">
    <property type="entry name" value="Glyco_hydro_3_N"/>
</dbReference>
<gene>
    <name evidence="8" type="ordered locus">SYNW2208</name>
</gene>
<dbReference type="Gene3D" id="3.40.50.10870">
    <property type="entry name" value="Glycosyl hydrolase family 3"/>
    <property type="match status" value="1"/>
</dbReference>
<dbReference type="InterPro" id="IPR017853">
    <property type="entry name" value="GH"/>
</dbReference>
<dbReference type="PANTHER" id="PTHR30480">
    <property type="entry name" value="BETA-HEXOSAMINIDASE-RELATED"/>
    <property type="match status" value="1"/>
</dbReference>